<protein>
    <submittedName>
        <fullName evidence="1">Uncharacterized protein</fullName>
    </submittedName>
</protein>
<dbReference type="EMBL" id="JOKN01000033">
    <property type="protein sequence ID" value="KEQ56087.1"/>
    <property type="molecule type" value="Genomic_DNA"/>
</dbReference>
<reference evidence="1 2" key="1">
    <citation type="submission" date="2014-06" db="EMBL/GenBank/DDBJ databases">
        <authorList>
            <person name="Ngugi D.K."/>
            <person name="Blom J."/>
            <person name="Alam I."/>
            <person name="Rashid M."/>
            <person name="Ba Alawi W."/>
            <person name="Zhang G."/>
            <person name="Hikmawan T."/>
            <person name="Guan Y."/>
            <person name="Antunes A."/>
            <person name="Siam R."/>
            <person name="ElDorry H."/>
            <person name="Bajic V."/>
            <person name="Stingl U."/>
        </authorList>
    </citation>
    <scope>NUCLEOTIDE SEQUENCE [LARGE SCALE GENOMIC DNA]</scope>
    <source>
        <strain evidence="1">SCGC AAA799-N04</strain>
    </source>
</reference>
<proteinExistence type="predicted"/>
<keyword evidence="2" id="KW-1185">Reference proteome</keyword>
<dbReference type="Proteomes" id="UP000028059">
    <property type="component" value="Unassembled WGS sequence"/>
</dbReference>
<gene>
    <name evidence="1" type="ORF">AAA799N04_01483</name>
</gene>
<name>A0A081RLL4_9ARCH</name>
<evidence type="ECO:0000313" key="1">
    <source>
        <dbReference type="EMBL" id="KEQ56087.1"/>
    </source>
</evidence>
<evidence type="ECO:0000313" key="2">
    <source>
        <dbReference type="Proteomes" id="UP000028059"/>
    </source>
</evidence>
<organism evidence="1 2">
    <name type="scientific">Marine Group I thaumarchaeote SCGC AAA799-N04</name>
    <dbReference type="NCBI Taxonomy" id="1502293"/>
    <lineage>
        <taxon>Archaea</taxon>
        <taxon>Nitrososphaerota</taxon>
        <taxon>Marine Group I</taxon>
    </lineage>
</organism>
<dbReference type="AlphaFoldDB" id="A0A081RLL4"/>
<comment type="caution">
    <text evidence="1">The sequence shown here is derived from an EMBL/GenBank/DDBJ whole genome shotgun (WGS) entry which is preliminary data.</text>
</comment>
<sequence>MISKHLFKIKSNLKLIYRIISRQFINFVWQLYIMNEDFAEYTKCTTCGVALLYCDCNCPYCGKREECECEIGALTIP</sequence>
<accession>A0A081RLL4</accession>